<organism evidence="11">
    <name type="scientific">Ditylum brightwellii</name>
    <dbReference type="NCBI Taxonomy" id="49249"/>
    <lineage>
        <taxon>Eukaryota</taxon>
        <taxon>Sar</taxon>
        <taxon>Stramenopiles</taxon>
        <taxon>Ochrophyta</taxon>
        <taxon>Bacillariophyta</taxon>
        <taxon>Mediophyceae</taxon>
        <taxon>Lithodesmiophycidae</taxon>
        <taxon>Lithodesmiales</taxon>
        <taxon>Lithodesmiaceae</taxon>
        <taxon>Ditylum</taxon>
    </lineage>
</organism>
<gene>
    <name evidence="11" type="ORF">DBRI1063_LOCUS678</name>
</gene>
<dbReference type="InterPro" id="IPR035075">
    <property type="entry name" value="PRMT5"/>
</dbReference>
<sequence>MSEQPSFVAGISIPQRSDDAASLLQLSRNDGYDFVITDLPSTVASGPLAPNNGSVRKDVTSLESKWWSTSVVGQVAVRAGQWEAESESNMHSEDGAAAWAEGSGAGAGTALIEALANHDTRVRLSAEANLKSMVEWASHMSIPAVILPPIPTKNPAAALSYARVLSNIALQCSATNVQLWIRTPLTQAAIEAFDLLHRRCDGPSNLGVLLCFHTQLEPAQAGMSMVLIHKSVGSNLKAVSFVTSTFLTNKRGYPTLSKSHQIIFTELLRRLGRTLRVIVEGTPMHHPPTAEANGLTGCLAYLQYLRHLRSRQEVAQILDTEESLLEASYLDHLQSPLQPLGDNLEFQTYETFERDPVKYQRYKLAVELAVRDGIAMQKYPRVDDRGCYGVNVLVVGAGRGPLVRAVLSALAAVNEDEPSNAIVRPKIIAIEKNPAAVLYLRSLQSREPSWANVVTVVECDMRRATSHPILRSMISNAPARADIVVSELLGSFGDNELSPECLDGVQRCGILKDDCVSIPQSYTSFLAPVSSMRLHSEARAQAYSPSNPTDGPAGQPCGTLRAMETPYVVRPHAASQTHVEKPCWDFNHPKQVDEEKENGIKSDAAAAMSTTSNGNINGSQSVEAVILEPDNERHIRVSFSYDQTHGAGSGCGYGSFDSAVAAMATAMPIPPVTSSDNIAGGPSCGTAVTVHGFLGTFHSTLYQSPLPGNEGNSSVISIAPTTFSVGMFSWFPVYFPLREPLHVPTGSTVICTMWRKMDSSDDGGGRVWYEWCAEIVGKDDDVISASHLHNPGGRSYHVRL</sequence>
<protein>
    <recommendedName>
        <fullName evidence="4">Protein arginine N-methyltransferase</fullName>
    </recommendedName>
</protein>
<feature type="binding site" evidence="6">
    <location>
        <begin position="358"/>
        <end position="359"/>
    </location>
    <ligand>
        <name>S-adenosyl-L-methionine</name>
        <dbReference type="ChEBI" id="CHEBI:59789"/>
    </ligand>
</feature>
<evidence type="ECO:0000256" key="3">
    <source>
        <dbReference type="ARBA" id="ARBA00022691"/>
    </source>
</evidence>
<feature type="domain" description="PRMT5 TIM barrel" evidence="9">
    <location>
        <begin position="115"/>
        <end position="308"/>
    </location>
</feature>
<dbReference type="Pfam" id="PF05185">
    <property type="entry name" value="PRMT5"/>
    <property type="match status" value="1"/>
</dbReference>
<comment type="similarity">
    <text evidence="4">Belongs to the class I-like SAM-binding methyltransferase superfamily.</text>
</comment>
<evidence type="ECO:0000256" key="1">
    <source>
        <dbReference type="ARBA" id="ARBA00022603"/>
    </source>
</evidence>
<evidence type="ECO:0000256" key="2">
    <source>
        <dbReference type="ARBA" id="ARBA00022679"/>
    </source>
</evidence>
<accession>A0A6U3ZRB4</accession>
<feature type="domain" description="PRMT5 oligomerisation" evidence="10">
    <location>
        <begin position="521"/>
        <end position="618"/>
    </location>
</feature>
<dbReference type="PROSITE" id="PS51678">
    <property type="entry name" value="SAM_MT_PRMT"/>
    <property type="match status" value="1"/>
</dbReference>
<dbReference type="InterPro" id="IPR007857">
    <property type="entry name" value="Arg_MeTrfase_PRMT5"/>
</dbReference>
<dbReference type="AlphaFoldDB" id="A0A6U3ZRB4"/>
<name>A0A6U3ZRB4_9STRA</name>
<dbReference type="PANTHER" id="PTHR10738">
    <property type="entry name" value="PROTEIN ARGININE N-METHYLTRANSFERASE 5"/>
    <property type="match status" value="1"/>
</dbReference>
<dbReference type="Pfam" id="PF17286">
    <property type="entry name" value="PRMT5_C"/>
    <property type="match status" value="2"/>
</dbReference>
<feature type="active site" description="Proton donor/acceptor" evidence="5">
    <location>
        <position position="496"/>
    </location>
</feature>
<dbReference type="InterPro" id="IPR035247">
    <property type="entry name" value="PRMT5_TIM"/>
</dbReference>
<feature type="site" description="Critical for specifying symmetric addition of methyl groups" evidence="7">
    <location>
        <position position="352"/>
    </location>
</feature>
<keyword evidence="3 4" id="KW-0949">S-adenosyl-L-methionine</keyword>
<dbReference type="GO" id="GO:0005634">
    <property type="term" value="C:nucleus"/>
    <property type="evidence" value="ECO:0007669"/>
    <property type="project" value="TreeGrafter"/>
</dbReference>
<feature type="domain" description="PRMT5 arginine-N-methyltransferase" evidence="8">
    <location>
        <begin position="323"/>
        <end position="508"/>
    </location>
</feature>
<dbReference type="Pfam" id="PF17285">
    <property type="entry name" value="PRMT5_TIM"/>
    <property type="match status" value="1"/>
</dbReference>
<feature type="binding site" evidence="6">
    <location>
        <position position="431"/>
    </location>
    <ligand>
        <name>S-adenosyl-L-methionine</name>
        <dbReference type="ChEBI" id="CHEBI:59789"/>
    </ligand>
</feature>
<dbReference type="PANTHER" id="PTHR10738:SF0">
    <property type="entry name" value="PROTEIN ARGININE N-METHYLTRANSFERASE 5"/>
    <property type="match status" value="1"/>
</dbReference>
<dbReference type="InterPro" id="IPR035248">
    <property type="entry name" value="PRMT5_C"/>
</dbReference>
<dbReference type="EMBL" id="HBGN01001058">
    <property type="protein sequence ID" value="CAD9314272.1"/>
    <property type="molecule type" value="Transcribed_RNA"/>
</dbReference>
<feature type="binding site" evidence="6">
    <location>
        <begin position="460"/>
        <end position="461"/>
    </location>
    <ligand>
        <name>S-adenosyl-L-methionine</name>
        <dbReference type="ChEBI" id="CHEBI:59789"/>
    </ligand>
</feature>
<evidence type="ECO:0000259" key="10">
    <source>
        <dbReference type="Pfam" id="PF17286"/>
    </source>
</evidence>
<proteinExistence type="inferred from homology"/>
<dbReference type="Gene3D" id="3.40.50.150">
    <property type="entry name" value="Vaccinia Virus protein VP39"/>
    <property type="match status" value="1"/>
</dbReference>
<evidence type="ECO:0000256" key="4">
    <source>
        <dbReference type="PIRNR" id="PIRNR015894"/>
    </source>
</evidence>
<feature type="binding site" evidence="6">
    <location>
        <position position="349"/>
    </location>
    <ligand>
        <name>S-adenosyl-L-methionine</name>
        <dbReference type="ChEBI" id="CHEBI:59789"/>
    </ligand>
</feature>
<evidence type="ECO:0000256" key="6">
    <source>
        <dbReference type="PIRSR" id="PIRSR015894-2"/>
    </source>
</evidence>
<evidence type="ECO:0000259" key="9">
    <source>
        <dbReference type="Pfam" id="PF17285"/>
    </source>
</evidence>
<evidence type="ECO:0000259" key="8">
    <source>
        <dbReference type="Pfam" id="PF05185"/>
    </source>
</evidence>
<dbReference type="GO" id="GO:0005829">
    <property type="term" value="C:cytosol"/>
    <property type="evidence" value="ECO:0007669"/>
    <property type="project" value="TreeGrafter"/>
</dbReference>
<keyword evidence="1 4" id="KW-0489">Methyltransferase</keyword>
<feature type="active site" description="Proton donor/acceptor" evidence="5">
    <location>
        <position position="487"/>
    </location>
</feature>
<keyword evidence="2 4" id="KW-0808">Transferase</keyword>
<evidence type="ECO:0000313" key="11">
    <source>
        <dbReference type="EMBL" id="CAD9314272.1"/>
    </source>
</evidence>
<dbReference type="Gene3D" id="3.20.20.150">
    <property type="entry name" value="Divalent-metal-dependent TIM barrel enzymes"/>
    <property type="match status" value="1"/>
</dbReference>
<evidence type="ECO:0000256" key="5">
    <source>
        <dbReference type="PIRSR" id="PIRSR015894-1"/>
    </source>
</evidence>
<dbReference type="GO" id="GO:0016274">
    <property type="term" value="F:protein-arginine N-methyltransferase activity"/>
    <property type="evidence" value="ECO:0007669"/>
    <property type="project" value="InterPro"/>
</dbReference>
<dbReference type="GO" id="GO:0006355">
    <property type="term" value="P:regulation of DNA-templated transcription"/>
    <property type="evidence" value="ECO:0007669"/>
    <property type="project" value="TreeGrafter"/>
</dbReference>
<dbReference type="PIRSF" id="PIRSF015894">
    <property type="entry name" value="Skb1_MeTrfase"/>
    <property type="match status" value="1"/>
</dbReference>
<dbReference type="SUPFAM" id="SSF53335">
    <property type="entry name" value="S-adenosyl-L-methionine-dependent methyltransferases"/>
    <property type="match status" value="1"/>
</dbReference>
<dbReference type="InterPro" id="IPR029063">
    <property type="entry name" value="SAM-dependent_MTases_sf"/>
</dbReference>
<reference evidence="11" key="1">
    <citation type="submission" date="2021-01" db="EMBL/GenBank/DDBJ databases">
        <authorList>
            <person name="Corre E."/>
            <person name="Pelletier E."/>
            <person name="Niang G."/>
            <person name="Scheremetjew M."/>
            <person name="Finn R."/>
            <person name="Kale V."/>
            <person name="Holt S."/>
            <person name="Cochrane G."/>
            <person name="Meng A."/>
            <person name="Brown T."/>
            <person name="Cohen L."/>
        </authorList>
    </citation>
    <scope>NUCLEOTIDE SEQUENCE</scope>
    <source>
        <strain evidence="11">Pop2</strain>
    </source>
</reference>
<dbReference type="Gene3D" id="2.70.160.11">
    <property type="entry name" value="Hnrnp arginine n-methyltransferase1"/>
    <property type="match status" value="1"/>
</dbReference>
<feature type="domain" description="PRMT5 oligomerisation" evidence="10">
    <location>
        <begin position="686"/>
        <end position="797"/>
    </location>
</feature>
<dbReference type="GO" id="GO:0032259">
    <property type="term" value="P:methylation"/>
    <property type="evidence" value="ECO:0007669"/>
    <property type="project" value="UniProtKB-KW"/>
</dbReference>
<evidence type="ECO:0000256" key="7">
    <source>
        <dbReference type="PIRSR" id="PIRSR015894-3"/>
    </source>
</evidence>
<dbReference type="InterPro" id="IPR025799">
    <property type="entry name" value="Arg_MeTrfase"/>
</dbReference>